<feature type="transmembrane region" description="Helical" evidence="7">
    <location>
        <begin position="55"/>
        <end position="76"/>
    </location>
</feature>
<evidence type="ECO:0000313" key="9">
    <source>
        <dbReference type="EMBL" id="SMD77922.1"/>
    </source>
</evidence>
<feature type="transmembrane region" description="Helical" evidence="7">
    <location>
        <begin position="355"/>
        <end position="378"/>
    </location>
</feature>
<evidence type="ECO:0000256" key="3">
    <source>
        <dbReference type="ARBA" id="ARBA00022475"/>
    </source>
</evidence>
<dbReference type="InterPro" id="IPR020846">
    <property type="entry name" value="MFS_dom"/>
</dbReference>
<dbReference type="SUPFAM" id="SSF103473">
    <property type="entry name" value="MFS general substrate transporter"/>
    <property type="match status" value="1"/>
</dbReference>
<feature type="transmembrane region" description="Helical" evidence="7">
    <location>
        <begin position="183"/>
        <end position="202"/>
    </location>
</feature>
<feature type="transmembrane region" description="Helical" evidence="7">
    <location>
        <begin position="159"/>
        <end position="177"/>
    </location>
</feature>
<feature type="transmembrane region" description="Helical" evidence="7">
    <location>
        <begin position="322"/>
        <end position="343"/>
    </location>
</feature>
<dbReference type="Gene3D" id="1.20.1250.20">
    <property type="entry name" value="MFS general substrate transporter like domains"/>
    <property type="match status" value="1"/>
</dbReference>
<dbReference type="PANTHER" id="PTHR23513">
    <property type="entry name" value="INTEGRAL MEMBRANE EFFLUX PROTEIN-RELATED"/>
    <property type="match status" value="1"/>
</dbReference>
<reference evidence="10" key="1">
    <citation type="submission" date="2017-04" db="EMBL/GenBank/DDBJ databases">
        <authorList>
            <person name="Criscuolo A."/>
        </authorList>
    </citation>
    <scope>NUCLEOTIDE SEQUENCE [LARGE SCALE GENOMIC DNA]</scope>
</reference>
<dbReference type="InterPro" id="IPR036259">
    <property type="entry name" value="MFS_trans_sf"/>
</dbReference>
<feature type="domain" description="Major facilitator superfamily (MFS) profile" evidence="8">
    <location>
        <begin position="23"/>
        <end position="409"/>
    </location>
</feature>
<dbReference type="GO" id="GO:0022857">
    <property type="term" value="F:transmembrane transporter activity"/>
    <property type="evidence" value="ECO:0007669"/>
    <property type="project" value="InterPro"/>
</dbReference>
<keyword evidence="5 7" id="KW-1133">Transmembrane helix</keyword>
<evidence type="ECO:0000256" key="2">
    <source>
        <dbReference type="ARBA" id="ARBA00022448"/>
    </source>
</evidence>
<organism evidence="9 10">
    <name type="scientific">Bacillus mobilis</name>
    <dbReference type="NCBI Taxonomy" id="2026190"/>
    <lineage>
        <taxon>Bacteria</taxon>
        <taxon>Bacillati</taxon>
        <taxon>Bacillota</taxon>
        <taxon>Bacilli</taxon>
        <taxon>Bacillales</taxon>
        <taxon>Bacillaceae</taxon>
        <taxon>Bacillus</taxon>
        <taxon>Bacillus cereus group</taxon>
    </lineage>
</organism>
<comment type="subcellular location">
    <subcellularLocation>
        <location evidence="1">Cell membrane</location>
        <topology evidence="1">Multi-pass membrane protein</topology>
    </subcellularLocation>
</comment>
<feature type="transmembrane region" description="Helical" evidence="7">
    <location>
        <begin position="384"/>
        <end position="405"/>
    </location>
</feature>
<protein>
    <submittedName>
        <fullName evidence="9">Enterobactin exporter EntS</fullName>
    </submittedName>
</protein>
<dbReference type="InterPro" id="IPR011701">
    <property type="entry name" value="MFS"/>
</dbReference>
<keyword evidence="2" id="KW-0813">Transport</keyword>
<accession>A0A1Y5Z2Q6</accession>
<gene>
    <name evidence="9" type="ORF">BACERE00185_00973</name>
</gene>
<feature type="transmembrane region" description="Helical" evidence="7">
    <location>
        <begin position="264"/>
        <end position="284"/>
    </location>
</feature>
<keyword evidence="3" id="KW-1003">Cell membrane</keyword>
<dbReference type="CDD" id="cd06173">
    <property type="entry name" value="MFS_MefA_like"/>
    <property type="match status" value="1"/>
</dbReference>
<keyword evidence="4 7" id="KW-0812">Transmembrane</keyword>
<dbReference type="RefSeq" id="WP_088027752.1">
    <property type="nucleotide sequence ID" value="NZ_FWZD01000033.1"/>
</dbReference>
<feature type="transmembrane region" description="Helical" evidence="7">
    <location>
        <begin position="23"/>
        <end position="49"/>
    </location>
</feature>
<keyword evidence="6 7" id="KW-0472">Membrane</keyword>
<feature type="transmembrane region" description="Helical" evidence="7">
    <location>
        <begin position="233"/>
        <end position="258"/>
    </location>
</feature>
<sequence length="417" mass="46772">MTNNPVNNIADSKINNTIWKNNIFVRVYLSTFISNLGDRLVVFILPLWVMSITKSSFLVSILNAALLLTTVLLTPFTGTMADRFPRRILMIYADILRFFVMFTLVIIIDYNFSFYLLLFLLILRSIGTSLSAPAANAAIVTFVKKNHLEEAVALRQTMIQIVTIGAPLLGGALVGIISYKGIFIIDTLTFLISIIILCSLKFPKDISIKNKRNFSDDMKDGINLLFNNNLLKILLISAAIINVLGSSLFLCLQVFVVRDMNLTNYWWGIVFSSSPIGVLIGSFFSRKIKINREILSSSFIFIFIVGFFNILMGLTLNPWLFSLLYFCSGFAFGVSNVYFGVLYRKVIPNDKQGRFFGFLNSILLISAPIGITLTGLILETLKSSILIIIIGAITSLTAILSYIFIRKKEKLEITFND</sequence>
<dbReference type="Pfam" id="PF07690">
    <property type="entry name" value="MFS_1"/>
    <property type="match status" value="1"/>
</dbReference>
<proteinExistence type="predicted"/>
<feature type="transmembrane region" description="Helical" evidence="7">
    <location>
        <begin position="296"/>
        <end position="316"/>
    </location>
</feature>
<evidence type="ECO:0000256" key="4">
    <source>
        <dbReference type="ARBA" id="ARBA00022692"/>
    </source>
</evidence>
<evidence type="ECO:0000313" key="10">
    <source>
        <dbReference type="Proteomes" id="UP000194439"/>
    </source>
</evidence>
<feature type="transmembrane region" description="Helical" evidence="7">
    <location>
        <begin position="114"/>
        <end position="139"/>
    </location>
</feature>
<evidence type="ECO:0000256" key="6">
    <source>
        <dbReference type="ARBA" id="ARBA00023136"/>
    </source>
</evidence>
<evidence type="ECO:0000256" key="1">
    <source>
        <dbReference type="ARBA" id="ARBA00004651"/>
    </source>
</evidence>
<dbReference type="PANTHER" id="PTHR23513:SF6">
    <property type="entry name" value="MAJOR FACILITATOR SUPERFAMILY ASSOCIATED DOMAIN-CONTAINING PROTEIN"/>
    <property type="match status" value="1"/>
</dbReference>
<dbReference type="EMBL" id="FWZD01000033">
    <property type="protein sequence ID" value="SMD77922.1"/>
    <property type="molecule type" value="Genomic_DNA"/>
</dbReference>
<feature type="transmembrane region" description="Helical" evidence="7">
    <location>
        <begin position="88"/>
        <end position="108"/>
    </location>
</feature>
<dbReference type="Proteomes" id="UP000194439">
    <property type="component" value="Unassembled WGS sequence"/>
</dbReference>
<evidence type="ECO:0000259" key="8">
    <source>
        <dbReference type="PROSITE" id="PS50850"/>
    </source>
</evidence>
<dbReference type="GO" id="GO:0005886">
    <property type="term" value="C:plasma membrane"/>
    <property type="evidence" value="ECO:0007669"/>
    <property type="project" value="UniProtKB-SubCell"/>
</dbReference>
<dbReference type="PROSITE" id="PS50850">
    <property type="entry name" value="MFS"/>
    <property type="match status" value="1"/>
</dbReference>
<evidence type="ECO:0000256" key="7">
    <source>
        <dbReference type="SAM" id="Phobius"/>
    </source>
</evidence>
<name>A0A1Y5Z2Q6_9BACI</name>
<dbReference type="AlphaFoldDB" id="A0A1Y5Z2Q6"/>
<evidence type="ECO:0000256" key="5">
    <source>
        <dbReference type="ARBA" id="ARBA00022989"/>
    </source>
</evidence>